<dbReference type="InterPro" id="IPR001457">
    <property type="entry name" value="NADH_UbQ/plastoQ_OxRdtase_su6"/>
</dbReference>
<accession>F7WZ48</accession>
<comment type="subcellular location">
    <subcellularLocation>
        <location evidence="4">Cell membrane</location>
        <topology evidence="4">Multi-pass membrane protein</topology>
    </subcellularLocation>
</comment>
<evidence type="ECO:0000256" key="2">
    <source>
        <dbReference type="ARBA" id="ARBA00019907"/>
    </source>
</evidence>
<feature type="transmembrane region" description="Helical" evidence="4">
    <location>
        <begin position="88"/>
        <end position="110"/>
    </location>
</feature>
<evidence type="ECO:0000313" key="6">
    <source>
        <dbReference type="Proteomes" id="UP000006811"/>
    </source>
</evidence>
<feature type="transmembrane region" description="Helical" evidence="4">
    <location>
        <begin position="56"/>
        <end position="76"/>
    </location>
</feature>
<keyword evidence="4" id="KW-1003">Cell membrane</keyword>
<dbReference type="EMBL" id="CP001817">
    <property type="protein sequence ID" value="AEH39700.1"/>
    <property type="molecule type" value="Genomic_DNA"/>
</dbReference>
<evidence type="ECO:0000256" key="3">
    <source>
        <dbReference type="ARBA" id="ARBA00025811"/>
    </source>
</evidence>
<dbReference type="AlphaFoldDB" id="F7WZ48"/>
<comment type="subunit">
    <text evidence="3">Composed of 13 different subunits. Subunits NuoA, H, J, K, L, M, N constitute the membrane sector of the complex.</text>
</comment>
<dbReference type="InterPro" id="IPR042106">
    <property type="entry name" value="Nuo/plastoQ_OxRdtase_6_NuoJ"/>
</dbReference>
<name>F7WZ48_9GAMM</name>
<comment type="catalytic activity">
    <reaction evidence="4">
        <text>a quinone + NADH + 5 H(+)(in) = a quinol + NAD(+) + 4 H(+)(out)</text>
        <dbReference type="Rhea" id="RHEA:57888"/>
        <dbReference type="ChEBI" id="CHEBI:15378"/>
        <dbReference type="ChEBI" id="CHEBI:24646"/>
        <dbReference type="ChEBI" id="CHEBI:57540"/>
        <dbReference type="ChEBI" id="CHEBI:57945"/>
        <dbReference type="ChEBI" id="CHEBI:132124"/>
    </reaction>
</comment>
<protein>
    <recommendedName>
        <fullName evidence="2 4">NADH-quinone oxidoreductase subunit J</fullName>
        <ecNumber evidence="4">7.1.1.-</ecNumber>
    </recommendedName>
</protein>
<evidence type="ECO:0000256" key="1">
    <source>
        <dbReference type="ARBA" id="ARBA00005698"/>
    </source>
</evidence>
<comment type="function">
    <text evidence="4">NDH-1 shuttles electrons from NADH, via FMN and iron-sulfur (Fe-S) centers, to quinones in the respiratory chain. Couples the redox reaction to proton translocation (for every two electrons transferred, four hydrogen ions are translocated across the cytoplasmic membrane), and thus conserves the redox energy in a proton gradient.</text>
</comment>
<dbReference type="HOGENOM" id="CLU_085957_0_1_6"/>
<dbReference type="EC" id="7.1.1.-" evidence="4"/>
<dbReference type="Gene3D" id="1.20.120.1200">
    <property type="entry name" value="NADH-ubiquinone/plastoquinone oxidoreductase chain 6, subunit NuoJ"/>
    <property type="match status" value="1"/>
</dbReference>
<proteinExistence type="inferred from homology"/>
<organism evidence="5 6">
    <name type="scientific">Buchnera aphidicola</name>
    <name type="common">Cinara tujafilina</name>
    <dbReference type="NCBI Taxonomy" id="261317"/>
    <lineage>
        <taxon>Bacteria</taxon>
        <taxon>Pseudomonadati</taxon>
        <taxon>Pseudomonadota</taxon>
        <taxon>Gammaproteobacteria</taxon>
        <taxon>Enterobacterales</taxon>
        <taxon>Erwiniaceae</taxon>
        <taxon>Buchnera</taxon>
    </lineage>
</organism>
<keyword evidence="4" id="KW-0874">Quinone</keyword>
<keyword evidence="4" id="KW-0520">NAD</keyword>
<sequence>MVILFYFFGISSIFWVMLMLFSAHLIYVLLYFVLFILSLSGIFFILGSYFLGALEIIIYAGSIIVLFLFIIMLMDFNKKSEFQFFFKFYFSLKDILFFCYFMLLILFLYLEYNITSEKNIFFNITSAHDISYYLFGKYCSLVELVSLLLFSSVILVCFFMKKHKYNSIIINKGLK</sequence>
<keyword evidence="4" id="KW-1133">Transmembrane helix</keyword>
<dbReference type="PANTHER" id="PTHR33269">
    <property type="entry name" value="NADH-UBIQUINONE OXIDOREDUCTASE CHAIN 6"/>
    <property type="match status" value="1"/>
</dbReference>
<dbReference type="Pfam" id="PF00499">
    <property type="entry name" value="Oxidored_q3"/>
    <property type="match status" value="1"/>
</dbReference>
<evidence type="ECO:0000256" key="4">
    <source>
        <dbReference type="RuleBase" id="RU004429"/>
    </source>
</evidence>
<dbReference type="GO" id="GO:0008137">
    <property type="term" value="F:NADH dehydrogenase (ubiquinone) activity"/>
    <property type="evidence" value="ECO:0007669"/>
    <property type="project" value="UniProtKB-UniRule"/>
</dbReference>
<dbReference type="GO" id="GO:0005886">
    <property type="term" value="C:plasma membrane"/>
    <property type="evidence" value="ECO:0007669"/>
    <property type="project" value="UniProtKB-SubCell"/>
</dbReference>
<evidence type="ECO:0000313" key="5">
    <source>
        <dbReference type="EMBL" id="AEH39700.1"/>
    </source>
</evidence>
<dbReference type="PANTHER" id="PTHR33269:SF17">
    <property type="entry name" value="NADH-UBIQUINONE OXIDOREDUCTASE CHAIN 6"/>
    <property type="match status" value="1"/>
</dbReference>
<dbReference type="GO" id="GO:0048038">
    <property type="term" value="F:quinone binding"/>
    <property type="evidence" value="ECO:0007669"/>
    <property type="project" value="UniProtKB-UniRule"/>
</dbReference>
<dbReference type="OrthoDB" id="9790848at2"/>
<keyword evidence="6" id="KW-1185">Reference proteome</keyword>
<comment type="similarity">
    <text evidence="1 4">Belongs to the complex I subunit 6 family.</text>
</comment>
<gene>
    <name evidence="5" type="primary">nuoJ</name>
    <name evidence="5" type="ORF">BCTU_109</name>
</gene>
<dbReference type="STRING" id="261317.BCTU_109"/>
<reference evidence="5 6" key="1">
    <citation type="journal article" date="2011" name="Appl. Environ. Microbiol.">
        <title>The genome of Buchnera aphidicola from the aphid Cinara tujafilina provides new clues about the evolutionary history of metabolic losses in bacterial endosymbionts.</title>
        <authorList>
            <person name="Lamelas A."/>
            <person name="Gosalbes M.J."/>
            <person name="Moya A."/>
            <person name="Latorre A."/>
        </authorList>
    </citation>
    <scope>NUCLEOTIDE SEQUENCE [LARGE SCALE GENOMIC DNA]</scope>
    <source>
        <strain evidence="6">Cinara tujafilina</strain>
    </source>
</reference>
<keyword evidence="4" id="KW-0472">Membrane</keyword>
<feature type="transmembrane region" description="Helical" evidence="4">
    <location>
        <begin position="6"/>
        <end position="23"/>
    </location>
</feature>
<keyword evidence="4" id="KW-0812">Transmembrane</keyword>
<dbReference type="eggNOG" id="COG0839">
    <property type="taxonomic scope" value="Bacteria"/>
</dbReference>
<dbReference type="KEGG" id="baj:BCTU_109"/>
<feature type="transmembrane region" description="Helical" evidence="4">
    <location>
        <begin position="130"/>
        <end position="159"/>
    </location>
</feature>
<feature type="transmembrane region" description="Helical" evidence="4">
    <location>
        <begin position="28"/>
        <end position="50"/>
    </location>
</feature>
<dbReference type="Proteomes" id="UP000006811">
    <property type="component" value="Chromosome"/>
</dbReference>